<organism evidence="2 3">
    <name type="scientific">Ditylenchus destructor</name>
    <dbReference type="NCBI Taxonomy" id="166010"/>
    <lineage>
        <taxon>Eukaryota</taxon>
        <taxon>Metazoa</taxon>
        <taxon>Ecdysozoa</taxon>
        <taxon>Nematoda</taxon>
        <taxon>Chromadorea</taxon>
        <taxon>Rhabditida</taxon>
        <taxon>Tylenchina</taxon>
        <taxon>Tylenchomorpha</taxon>
        <taxon>Sphaerularioidea</taxon>
        <taxon>Anguinidae</taxon>
        <taxon>Anguininae</taxon>
        <taxon>Ditylenchus</taxon>
    </lineage>
</organism>
<evidence type="ECO:0000313" key="3">
    <source>
        <dbReference type="Proteomes" id="UP001201812"/>
    </source>
</evidence>
<gene>
    <name evidence="2" type="ORF">DdX_06228</name>
</gene>
<sequence>MRTGTTAAILMSVPNLPFCRIGQRFIHNYILYVCHQFAPNQRGFKPFSCVVRNQANANLVSRNSVYDDGSFLYKCIAEENSLTYQAINCIVDNMHINPGNSVRHRKTEFSCQMDGETLKRVEKRALHDFCKTAKINIDSSRESKCPGMSVGVVTSHFGNGTEVVYDTKQRIVVV</sequence>
<accession>A0AAD4N6V4</accession>
<protein>
    <recommendedName>
        <fullName evidence="1">Abnormal cell migration protein 18-like fibronectin type I domain-containing protein</fullName>
    </recommendedName>
</protein>
<reference evidence="2" key="1">
    <citation type="submission" date="2022-01" db="EMBL/GenBank/DDBJ databases">
        <title>Genome Sequence Resource for Two Populations of Ditylenchus destructor, the Migratory Endoparasitic Phytonematode.</title>
        <authorList>
            <person name="Zhang H."/>
            <person name="Lin R."/>
            <person name="Xie B."/>
        </authorList>
    </citation>
    <scope>NUCLEOTIDE SEQUENCE</scope>
    <source>
        <strain evidence="2">BazhouSP</strain>
    </source>
</reference>
<evidence type="ECO:0000313" key="2">
    <source>
        <dbReference type="EMBL" id="KAI1719102.1"/>
    </source>
</evidence>
<comment type="caution">
    <text evidence="2">The sequence shown here is derived from an EMBL/GenBank/DDBJ whole genome shotgun (WGS) entry which is preliminary data.</text>
</comment>
<dbReference type="EMBL" id="JAKKPZ010000007">
    <property type="protein sequence ID" value="KAI1719102.1"/>
    <property type="molecule type" value="Genomic_DNA"/>
</dbReference>
<dbReference type="AlphaFoldDB" id="A0AAD4N6V4"/>
<dbReference type="Proteomes" id="UP001201812">
    <property type="component" value="Unassembled WGS sequence"/>
</dbReference>
<dbReference type="InterPro" id="IPR055119">
    <property type="entry name" value="Mig18_Fn1"/>
</dbReference>
<feature type="domain" description="Abnormal cell migration protein 18-like fibronectin type I" evidence="1">
    <location>
        <begin position="56"/>
        <end position="117"/>
    </location>
</feature>
<keyword evidence="3" id="KW-1185">Reference proteome</keyword>
<name>A0AAD4N6V4_9BILA</name>
<evidence type="ECO:0000259" key="1">
    <source>
        <dbReference type="Pfam" id="PF23003"/>
    </source>
</evidence>
<dbReference type="Pfam" id="PF23003">
    <property type="entry name" value="Fn1_2"/>
    <property type="match status" value="1"/>
</dbReference>
<proteinExistence type="predicted"/>